<protein>
    <submittedName>
        <fullName evidence="1">Uncharacterized protein</fullName>
    </submittedName>
</protein>
<evidence type="ECO:0000313" key="1">
    <source>
        <dbReference type="EMBL" id="THC86982.1"/>
    </source>
</evidence>
<dbReference type="Proteomes" id="UP000308092">
    <property type="component" value="Unassembled WGS sequence"/>
</dbReference>
<organism evidence="1 2">
    <name type="scientific">Aspergillus tanneri</name>
    <dbReference type="NCBI Taxonomy" id="1220188"/>
    <lineage>
        <taxon>Eukaryota</taxon>
        <taxon>Fungi</taxon>
        <taxon>Dikarya</taxon>
        <taxon>Ascomycota</taxon>
        <taxon>Pezizomycotina</taxon>
        <taxon>Eurotiomycetes</taxon>
        <taxon>Eurotiomycetidae</taxon>
        <taxon>Eurotiales</taxon>
        <taxon>Aspergillaceae</taxon>
        <taxon>Aspergillus</taxon>
        <taxon>Aspergillus subgen. Circumdati</taxon>
    </lineage>
</organism>
<dbReference type="EMBL" id="SOSA01001675">
    <property type="protein sequence ID" value="THC86982.1"/>
    <property type="molecule type" value="Genomic_DNA"/>
</dbReference>
<gene>
    <name evidence="1" type="ORF">EYZ11_013572</name>
</gene>
<keyword evidence="2" id="KW-1185">Reference proteome</keyword>
<evidence type="ECO:0000313" key="2">
    <source>
        <dbReference type="Proteomes" id="UP000308092"/>
    </source>
</evidence>
<accession>A0A4S3IXU9</accession>
<comment type="caution">
    <text evidence="1">The sequence shown here is derived from an EMBL/GenBank/DDBJ whole genome shotgun (WGS) entry which is preliminary data.</text>
</comment>
<name>A0A4S3IXU9_9EURO</name>
<reference evidence="1 2" key="1">
    <citation type="submission" date="2019-03" db="EMBL/GenBank/DDBJ databases">
        <title>The genome sequence of a newly discovered highly antifungal drug resistant Aspergillus species, Aspergillus tanneri NIH 1004.</title>
        <authorList>
            <person name="Mounaud S."/>
            <person name="Singh I."/>
            <person name="Joardar V."/>
            <person name="Pakala S."/>
            <person name="Pakala S."/>
            <person name="Venepally P."/>
            <person name="Hoover J."/>
            <person name="Nierman W."/>
            <person name="Chung J."/>
            <person name="Losada L."/>
        </authorList>
    </citation>
    <scope>NUCLEOTIDE SEQUENCE [LARGE SCALE GENOMIC DNA]</scope>
    <source>
        <strain evidence="1 2">NIH1004</strain>
    </source>
</reference>
<proteinExistence type="predicted"/>
<sequence>MYDYVTLGGRLVSNV</sequence>
<dbReference type="VEuPathDB" id="FungiDB:EYZ11_013572"/>